<accession>A0A3M2L534</accession>
<feature type="domain" description="DUF8176" evidence="3">
    <location>
        <begin position="168"/>
        <end position="287"/>
    </location>
</feature>
<feature type="compositionally biased region" description="Pro residues" evidence="1">
    <location>
        <begin position="52"/>
        <end position="61"/>
    </location>
</feature>
<sequence length="290" mass="30646">MPPDNPFDLGLPMLRIPEPSRRGRRARRQEPVAPPPAAPAAGDWAEWLDPRPAGPPEPPRPSTSHRIDPTEDDAPVRVPVLIDRSGGNPGPRVRRPRNRNARRGSDRILGVLAMLGVAVVVVSVLLTVIHTGRHKTPAMAASPRATPIPAGVAATTSAAPAPAAIATDDCRSQNTPEVVSGTDPGGTTSGPDAILAFERAYYVQRSGFAARAVVADDAQVPPATQIQRGIDKVPAGTRYCVQITRVPAVDGQYEVRLTQQPPADRASIFTQIITTRSIAGRTLISTISAG</sequence>
<keyword evidence="2" id="KW-1133">Transmembrane helix</keyword>
<dbReference type="AlphaFoldDB" id="A0A3M2L534"/>
<keyword evidence="5" id="KW-1185">Reference proteome</keyword>
<feature type="region of interest" description="Disordered" evidence="1">
    <location>
        <begin position="1"/>
        <end position="101"/>
    </location>
</feature>
<feature type="compositionally biased region" description="Basic residues" evidence="1">
    <location>
        <begin position="92"/>
        <end position="101"/>
    </location>
</feature>
<evidence type="ECO:0000313" key="5">
    <source>
        <dbReference type="Proteomes" id="UP000279275"/>
    </source>
</evidence>
<dbReference type="Pfam" id="PF26527">
    <property type="entry name" value="DUF8176"/>
    <property type="match status" value="1"/>
</dbReference>
<proteinExistence type="predicted"/>
<dbReference type="Proteomes" id="UP000279275">
    <property type="component" value="Unassembled WGS sequence"/>
</dbReference>
<keyword evidence="2" id="KW-0472">Membrane</keyword>
<name>A0A3M2L534_9NOCA</name>
<keyword evidence="2" id="KW-0812">Transmembrane</keyword>
<comment type="caution">
    <text evidence="4">The sequence shown here is derived from an EMBL/GenBank/DDBJ whole genome shotgun (WGS) entry which is preliminary data.</text>
</comment>
<evidence type="ECO:0000256" key="2">
    <source>
        <dbReference type="SAM" id="Phobius"/>
    </source>
</evidence>
<evidence type="ECO:0000259" key="3">
    <source>
        <dbReference type="Pfam" id="PF26527"/>
    </source>
</evidence>
<gene>
    <name evidence="4" type="ORF">EBN03_16710</name>
</gene>
<organism evidence="4 5">
    <name type="scientific">Nocardia stercoris</name>
    <dbReference type="NCBI Taxonomy" id="2483361"/>
    <lineage>
        <taxon>Bacteria</taxon>
        <taxon>Bacillati</taxon>
        <taxon>Actinomycetota</taxon>
        <taxon>Actinomycetes</taxon>
        <taxon>Mycobacteriales</taxon>
        <taxon>Nocardiaceae</taxon>
        <taxon>Nocardia</taxon>
    </lineage>
</organism>
<evidence type="ECO:0000313" key="4">
    <source>
        <dbReference type="EMBL" id="RMI31820.1"/>
    </source>
</evidence>
<dbReference type="InterPro" id="IPR058489">
    <property type="entry name" value="DUF8176"/>
</dbReference>
<dbReference type="EMBL" id="RFFH01000006">
    <property type="protein sequence ID" value="RMI31820.1"/>
    <property type="molecule type" value="Genomic_DNA"/>
</dbReference>
<evidence type="ECO:0000256" key="1">
    <source>
        <dbReference type="SAM" id="MobiDB-lite"/>
    </source>
</evidence>
<feature type="transmembrane region" description="Helical" evidence="2">
    <location>
        <begin position="108"/>
        <end position="129"/>
    </location>
</feature>
<reference evidence="4 5" key="1">
    <citation type="submission" date="2018-10" db="EMBL/GenBank/DDBJ databases">
        <title>Isolation from cow dung.</title>
        <authorList>
            <person name="Ling L."/>
        </authorList>
    </citation>
    <scope>NUCLEOTIDE SEQUENCE [LARGE SCALE GENOMIC DNA]</scope>
    <source>
        <strain evidence="4 5">NEAU-LL90</strain>
    </source>
</reference>
<protein>
    <recommendedName>
        <fullName evidence="3">DUF8176 domain-containing protein</fullName>
    </recommendedName>
</protein>